<dbReference type="PANTHER" id="PTHR43420">
    <property type="entry name" value="ACETYLTRANSFERASE"/>
    <property type="match status" value="1"/>
</dbReference>
<accession>A0A839K364</accession>
<dbReference type="SUPFAM" id="SSF55729">
    <property type="entry name" value="Acyl-CoA N-acyltransferases (Nat)"/>
    <property type="match status" value="1"/>
</dbReference>
<dbReference type="EMBL" id="JACEGA010000001">
    <property type="protein sequence ID" value="MBB2184353.1"/>
    <property type="molecule type" value="Genomic_DNA"/>
</dbReference>
<evidence type="ECO:0000256" key="1">
    <source>
        <dbReference type="ARBA" id="ARBA00022679"/>
    </source>
</evidence>
<dbReference type="CDD" id="cd04301">
    <property type="entry name" value="NAT_SF"/>
    <property type="match status" value="1"/>
</dbReference>
<evidence type="ECO:0000259" key="3">
    <source>
        <dbReference type="PROSITE" id="PS51186"/>
    </source>
</evidence>
<organism evidence="4 5">
    <name type="scientific">Variimorphobacter saccharofermentans</name>
    <dbReference type="NCBI Taxonomy" id="2755051"/>
    <lineage>
        <taxon>Bacteria</taxon>
        <taxon>Bacillati</taxon>
        <taxon>Bacillota</taxon>
        <taxon>Clostridia</taxon>
        <taxon>Lachnospirales</taxon>
        <taxon>Lachnospiraceae</taxon>
        <taxon>Variimorphobacter</taxon>
    </lineage>
</organism>
<dbReference type="AlphaFoldDB" id="A0A839K364"/>
<name>A0A839K364_9FIRM</name>
<dbReference type="Gene3D" id="3.40.630.30">
    <property type="match status" value="1"/>
</dbReference>
<reference evidence="4 5" key="1">
    <citation type="submission" date="2020-07" db="EMBL/GenBank/DDBJ databases">
        <title>Characterization and genome sequencing of isolate MD1, a novel member within the family Lachnospiraceae.</title>
        <authorList>
            <person name="Rettenmaier R."/>
            <person name="Di Bello L."/>
            <person name="Zinser C."/>
            <person name="Scheitz K."/>
            <person name="Liebl W."/>
            <person name="Zverlov V."/>
        </authorList>
    </citation>
    <scope>NUCLEOTIDE SEQUENCE [LARGE SCALE GENOMIC DNA]</scope>
    <source>
        <strain evidence="4 5">MD1</strain>
    </source>
</reference>
<dbReference type="Proteomes" id="UP000574276">
    <property type="component" value="Unassembled WGS sequence"/>
</dbReference>
<keyword evidence="2" id="KW-0012">Acyltransferase</keyword>
<dbReference type="GO" id="GO:0016747">
    <property type="term" value="F:acyltransferase activity, transferring groups other than amino-acyl groups"/>
    <property type="evidence" value="ECO:0007669"/>
    <property type="project" value="InterPro"/>
</dbReference>
<evidence type="ECO:0000313" key="4">
    <source>
        <dbReference type="EMBL" id="MBB2184353.1"/>
    </source>
</evidence>
<dbReference type="InterPro" id="IPR050680">
    <property type="entry name" value="YpeA/RimI_acetyltransf"/>
</dbReference>
<evidence type="ECO:0000256" key="2">
    <source>
        <dbReference type="ARBA" id="ARBA00023315"/>
    </source>
</evidence>
<dbReference type="Pfam" id="PF00583">
    <property type="entry name" value="Acetyltransf_1"/>
    <property type="match status" value="1"/>
</dbReference>
<dbReference type="RefSeq" id="WP_228353933.1">
    <property type="nucleotide sequence ID" value="NZ_JACEGA010000001.1"/>
</dbReference>
<dbReference type="PROSITE" id="PS51186">
    <property type="entry name" value="GNAT"/>
    <property type="match status" value="1"/>
</dbReference>
<gene>
    <name evidence="4" type="ORF">H0486_15840</name>
</gene>
<dbReference type="InterPro" id="IPR000182">
    <property type="entry name" value="GNAT_dom"/>
</dbReference>
<keyword evidence="5" id="KW-1185">Reference proteome</keyword>
<proteinExistence type="predicted"/>
<dbReference type="InterPro" id="IPR016181">
    <property type="entry name" value="Acyl_CoA_acyltransferase"/>
</dbReference>
<comment type="caution">
    <text evidence="4">The sequence shown here is derived from an EMBL/GenBank/DDBJ whole genome shotgun (WGS) entry which is preliminary data.</text>
</comment>
<evidence type="ECO:0000313" key="5">
    <source>
        <dbReference type="Proteomes" id="UP000574276"/>
    </source>
</evidence>
<dbReference type="PANTHER" id="PTHR43420:SF44">
    <property type="entry name" value="ACETYLTRANSFERASE YPEA"/>
    <property type="match status" value="1"/>
</dbReference>
<protein>
    <submittedName>
        <fullName evidence="4">GNAT family N-acetyltransferase</fullName>
    </submittedName>
</protein>
<feature type="domain" description="N-acetyltransferase" evidence="3">
    <location>
        <begin position="8"/>
        <end position="153"/>
    </location>
</feature>
<sequence>MELNICKGNINNISDCEVALSDSELGRRYFSTPGSARKTLEEGFQKEEIYVAVDQNGNCCGFLWIIFKGIFHSFPYIHIVAVKEEMRGLGIGKKLLRFAEDLCFQTTSKIFLVVADFNPDAKRLYEKVGYTEVGLIPSLYRQGINECLMMKAK</sequence>
<keyword evidence="1 4" id="KW-0808">Transferase</keyword>